<evidence type="ECO:0000313" key="3">
    <source>
        <dbReference type="Proteomes" id="UP001216440"/>
    </source>
</evidence>
<evidence type="ECO:0000313" key="2">
    <source>
        <dbReference type="EMBL" id="WGD39667.1"/>
    </source>
</evidence>
<dbReference type="RefSeq" id="WP_279332682.1">
    <property type="nucleotide sequence ID" value="NZ_CP121682.1"/>
</dbReference>
<reference evidence="2 3" key="1">
    <citation type="submission" date="2023-03" db="EMBL/GenBank/DDBJ databases">
        <authorList>
            <person name="Mo P."/>
        </authorList>
    </citation>
    <scope>NUCLEOTIDE SEQUENCE [LARGE SCALE GENOMIC DNA]</scope>
    <source>
        <strain evidence="2 3">HUAS 5</strain>
    </source>
</reference>
<dbReference type="CDD" id="cd07237">
    <property type="entry name" value="BphC1-RGP6_C_like"/>
    <property type="match status" value="1"/>
</dbReference>
<dbReference type="Pfam" id="PF00903">
    <property type="entry name" value="Glyoxalase"/>
    <property type="match status" value="1"/>
</dbReference>
<dbReference type="EMBL" id="CP121682">
    <property type="protein sequence ID" value="WGD39667.1"/>
    <property type="molecule type" value="Genomic_DNA"/>
</dbReference>
<accession>A0ABY8K073</accession>
<dbReference type="InterPro" id="IPR004360">
    <property type="entry name" value="Glyas_Fos-R_dOase_dom"/>
</dbReference>
<feature type="domain" description="VOC" evidence="1">
    <location>
        <begin position="4"/>
        <end position="119"/>
    </location>
</feature>
<protein>
    <submittedName>
        <fullName evidence="2">VOC family protein</fullName>
    </submittedName>
</protein>
<dbReference type="CDD" id="cd07252">
    <property type="entry name" value="BphC1-RGP6_N_like"/>
    <property type="match status" value="1"/>
</dbReference>
<gene>
    <name evidence="2" type="ORF">PYS65_05695</name>
</gene>
<feature type="domain" description="VOC" evidence="1">
    <location>
        <begin position="142"/>
        <end position="260"/>
    </location>
</feature>
<organism evidence="2 3">
    <name type="scientific">Streptomyces cathayae</name>
    <dbReference type="NCBI Taxonomy" id="3031124"/>
    <lineage>
        <taxon>Bacteria</taxon>
        <taxon>Bacillati</taxon>
        <taxon>Actinomycetota</taxon>
        <taxon>Actinomycetes</taxon>
        <taxon>Kitasatosporales</taxon>
        <taxon>Streptomycetaceae</taxon>
        <taxon>Streptomyces</taxon>
    </lineage>
</organism>
<dbReference type="InterPro" id="IPR029068">
    <property type="entry name" value="Glyas_Bleomycin-R_OHBP_Dase"/>
</dbReference>
<dbReference type="Pfam" id="PF22632">
    <property type="entry name" value="BphC_D1"/>
    <property type="match status" value="1"/>
</dbReference>
<name>A0ABY8K073_9ACTN</name>
<proteinExistence type="predicted"/>
<sequence>MLHSLAYLGISSPAVDEWPTFATEVLGCMLAEPGPDGAVRLRVDDALWRIQIHPGEVDAVDYFGWAVTDEASLDELQGRLEAEGVEVHEGDAELAAARAVNRIRWFVDPWGYRHELIWGQIIRPSSFRPGRAISRFITGQQGLGHVVVGMPDLERAHDFFTRVLGFELSDKIITDKLEAHFYHVNGRHHSLALGRLPEGVVGFNHLMLQLEAIDDVGRGYDLCLERGVPISKVLGRHANDRMVSFYLTTPSAFNIEYGYGGVEIDEDWTPKTFDKSSIWGHTVHEDNPKPSPGIVRRLG</sequence>
<evidence type="ECO:0000259" key="1">
    <source>
        <dbReference type="PROSITE" id="PS51819"/>
    </source>
</evidence>
<dbReference type="Proteomes" id="UP001216440">
    <property type="component" value="Chromosome"/>
</dbReference>
<keyword evidence="3" id="KW-1185">Reference proteome</keyword>
<dbReference type="SUPFAM" id="SSF54593">
    <property type="entry name" value="Glyoxalase/Bleomycin resistance protein/Dihydroxybiphenyl dioxygenase"/>
    <property type="match status" value="2"/>
</dbReference>
<dbReference type="Gene3D" id="3.10.180.10">
    <property type="entry name" value="2,3-Dihydroxybiphenyl 1,2-Dioxygenase, domain 1"/>
    <property type="match status" value="2"/>
</dbReference>
<dbReference type="InterPro" id="IPR037523">
    <property type="entry name" value="VOC_core"/>
</dbReference>
<dbReference type="PROSITE" id="PS51819">
    <property type="entry name" value="VOC"/>
    <property type="match status" value="2"/>
</dbReference>